<dbReference type="OrthoDB" id="2168082at2"/>
<dbReference type="RefSeq" id="WP_143036890.1">
    <property type="nucleotide sequence ID" value="NZ_FNNS01000025.1"/>
</dbReference>
<dbReference type="InterPro" id="IPR011006">
    <property type="entry name" value="CheY-like_superfamily"/>
</dbReference>
<dbReference type="GO" id="GO:0003677">
    <property type="term" value="F:DNA binding"/>
    <property type="evidence" value="ECO:0007669"/>
    <property type="project" value="UniProtKB-KW"/>
</dbReference>
<dbReference type="AlphaFoldDB" id="A0A1M6MGZ9"/>
<proteinExistence type="predicted"/>
<dbReference type="InterPro" id="IPR046947">
    <property type="entry name" value="LytR-like"/>
</dbReference>
<organism evidence="2 3">
    <name type="scientific">Aequorivita viscosa</name>
    <dbReference type="NCBI Taxonomy" id="797419"/>
    <lineage>
        <taxon>Bacteria</taxon>
        <taxon>Pseudomonadati</taxon>
        <taxon>Bacteroidota</taxon>
        <taxon>Flavobacteriia</taxon>
        <taxon>Flavobacteriales</taxon>
        <taxon>Flavobacteriaceae</taxon>
        <taxon>Aequorivita</taxon>
    </lineage>
</organism>
<feature type="domain" description="HTH LytTR-type" evidence="1">
    <location>
        <begin position="126"/>
        <end position="189"/>
    </location>
</feature>
<dbReference type="STRING" id="797419.SAMN05216556_12524"/>
<reference evidence="3" key="1">
    <citation type="submission" date="2016-11" db="EMBL/GenBank/DDBJ databases">
        <authorList>
            <person name="Varghese N."/>
            <person name="Submissions S."/>
        </authorList>
    </citation>
    <scope>NUCLEOTIDE SEQUENCE [LARGE SCALE GENOMIC DNA]</scope>
    <source>
        <strain evidence="3">DSM 26349</strain>
    </source>
</reference>
<dbReference type="Gene3D" id="2.40.50.1020">
    <property type="entry name" value="LytTr DNA-binding domain"/>
    <property type="match status" value="1"/>
</dbReference>
<sequence length="234" mass="27373">MIKLLLISTDQRVRDCVLEICQKPEYELVGELSRGKGWLDVVRALKPNIVLMDLDTLDGDIYNDTFFDKNLFREFSVIGLASDYKQAFYSLKLGFRDVRMKPVNIADLIDVLSLCKNRLINKSRILTISSSQDRHYLKVSDILYLKADNNNVDIYLEDGTTLPVFNSLKHFQERLSVPFMRIQKSYIINVTQVCRINRLKHFVMLRRSNVWIPFSDKYLDNMERFESIIGRGSF</sequence>
<dbReference type="GO" id="GO:0000156">
    <property type="term" value="F:phosphorelay response regulator activity"/>
    <property type="evidence" value="ECO:0007669"/>
    <property type="project" value="InterPro"/>
</dbReference>
<evidence type="ECO:0000259" key="1">
    <source>
        <dbReference type="PROSITE" id="PS50930"/>
    </source>
</evidence>
<evidence type="ECO:0000313" key="3">
    <source>
        <dbReference type="Proteomes" id="UP000184172"/>
    </source>
</evidence>
<dbReference type="PANTHER" id="PTHR37299">
    <property type="entry name" value="TRANSCRIPTIONAL REGULATOR-RELATED"/>
    <property type="match status" value="1"/>
</dbReference>
<dbReference type="PANTHER" id="PTHR37299:SF1">
    <property type="entry name" value="STAGE 0 SPORULATION PROTEIN A HOMOLOG"/>
    <property type="match status" value="1"/>
</dbReference>
<evidence type="ECO:0000313" key="2">
    <source>
        <dbReference type="EMBL" id="SHJ82759.1"/>
    </source>
</evidence>
<protein>
    <submittedName>
        <fullName evidence="2">DNA-binding response regulator, LytR/AlgR family</fullName>
    </submittedName>
</protein>
<dbReference type="Gene3D" id="3.40.50.2300">
    <property type="match status" value="1"/>
</dbReference>
<dbReference type="EMBL" id="FQYV01000027">
    <property type="protein sequence ID" value="SHJ82759.1"/>
    <property type="molecule type" value="Genomic_DNA"/>
</dbReference>
<name>A0A1M6MGZ9_9FLAO</name>
<keyword evidence="2" id="KW-0238">DNA-binding</keyword>
<dbReference type="PROSITE" id="PS50930">
    <property type="entry name" value="HTH_LYTTR"/>
    <property type="match status" value="1"/>
</dbReference>
<dbReference type="SUPFAM" id="SSF52172">
    <property type="entry name" value="CheY-like"/>
    <property type="match status" value="1"/>
</dbReference>
<accession>A0A1M6MGZ9</accession>
<dbReference type="InterPro" id="IPR007492">
    <property type="entry name" value="LytTR_DNA-bd_dom"/>
</dbReference>
<keyword evidence="3" id="KW-1185">Reference proteome</keyword>
<dbReference type="Proteomes" id="UP000184172">
    <property type="component" value="Unassembled WGS sequence"/>
</dbReference>
<dbReference type="SMART" id="SM00850">
    <property type="entry name" value="LytTR"/>
    <property type="match status" value="1"/>
</dbReference>
<gene>
    <name evidence="2" type="ORF">SAMN04487908_12722</name>
</gene>
<dbReference type="Pfam" id="PF04397">
    <property type="entry name" value="LytTR"/>
    <property type="match status" value="1"/>
</dbReference>